<evidence type="ECO:0000313" key="16">
    <source>
        <dbReference type="EMBL" id="CAL4069687.1"/>
    </source>
</evidence>
<evidence type="ECO:0000256" key="8">
    <source>
        <dbReference type="ARBA" id="ARBA00023157"/>
    </source>
</evidence>
<keyword evidence="11" id="KW-0624">Polysaccharide degradation</keyword>
<keyword evidence="6 12" id="KW-0378">Hydrolase</keyword>
<feature type="non-terminal residue" evidence="16">
    <location>
        <position position="510"/>
    </location>
</feature>
<dbReference type="SUPFAM" id="SSF51445">
    <property type="entry name" value="(Trans)glycosidases"/>
    <property type="match status" value="1"/>
</dbReference>
<keyword evidence="7" id="KW-0146">Chitin degradation</keyword>
<dbReference type="PANTHER" id="PTHR11177:SF399">
    <property type="entry name" value="CHITINASE 6, ISOFORM C"/>
    <property type="match status" value="1"/>
</dbReference>
<evidence type="ECO:0000256" key="13">
    <source>
        <dbReference type="SAM" id="MobiDB-lite"/>
    </source>
</evidence>
<dbReference type="InterPro" id="IPR001579">
    <property type="entry name" value="Glyco_hydro_18_chit_AS"/>
</dbReference>
<comment type="catalytic activity">
    <reaction evidence="1">
        <text>Random endo-hydrolysis of N-acetyl-beta-D-glucosaminide (1-&gt;4)-beta-linkages in chitin and chitodextrins.</text>
        <dbReference type="EC" id="3.2.1.14"/>
    </reaction>
</comment>
<evidence type="ECO:0000256" key="7">
    <source>
        <dbReference type="ARBA" id="ARBA00023024"/>
    </source>
</evidence>
<protein>
    <recommendedName>
        <fullName evidence="3">chitinase</fullName>
        <ecNumber evidence="3">3.2.1.14</ecNumber>
    </recommendedName>
</protein>
<dbReference type="InterPro" id="IPR017853">
    <property type="entry name" value="GH"/>
</dbReference>
<proteinExistence type="inferred from homology"/>
<evidence type="ECO:0000256" key="2">
    <source>
        <dbReference type="ARBA" id="ARBA00009121"/>
    </source>
</evidence>
<feature type="region of interest" description="Disordered" evidence="13">
    <location>
        <begin position="446"/>
        <end position="510"/>
    </location>
</feature>
<dbReference type="SUPFAM" id="SSF54556">
    <property type="entry name" value="Chitinase insertion domain"/>
    <property type="match status" value="1"/>
</dbReference>
<evidence type="ECO:0000256" key="12">
    <source>
        <dbReference type="RuleBase" id="RU000489"/>
    </source>
</evidence>
<dbReference type="EC" id="3.2.1.14" evidence="3"/>
<keyword evidence="4" id="KW-0147">Chitin-binding</keyword>
<dbReference type="GO" id="GO:0006032">
    <property type="term" value="P:chitin catabolic process"/>
    <property type="evidence" value="ECO:0007669"/>
    <property type="project" value="UniProtKB-KW"/>
</dbReference>
<dbReference type="InterPro" id="IPR050314">
    <property type="entry name" value="Glycosyl_Hydrlase_18"/>
</dbReference>
<feature type="chain" id="PRO_5043337656" description="chitinase" evidence="14">
    <location>
        <begin position="20"/>
        <end position="510"/>
    </location>
</feature>
<evidence type="ECO:0000256" key="4">
    <source>
        <dbReference type="ARBA" id="ARBA00022669"/>
    </source>
</evidence>
<sequence>MKLEWGLAALLVASAAAQGADRRQLRPSRRRDGGTRQAGAGRPEGIRALREKEDRSKKVVCYYTNWSVYRKGLAKFTPQNINPYLCTHLVYAFGGLTDEFIVKPFDSYQDIEQGGYAKFNGLKQYNKGLKTLLAIGGWNEGSGRFSELVSTAENRKIFVNSAIKHLRRYNFDGLDLDWEYPASRTGSVPEDRENYAALVKELRVAFQQEGRKIKKGRLLLTMAVPAGQNYIDKGYDIPSLTRDLDFFNILNYDYHSAYEPQVNHHAALMAPPGTSEHEWDAQLNVDWTIKYYISKGADAHKLVMGIPSYGRSYTLIDGIFTDLGASADGPGAEGKYTKEKGYVAFYEVCENIAAEGWQVAKPFPRRIGPYAYKGNQWVGYDDEHIVAKKAEYVRENNLGGIMFWSLDSEDFRGSCNGQEYPLIEAGKKALFAESETSLNDAQEISNSVQQNSIKRNPLIASSPTTTTTSRPSRRPRPGSRLQQHQQNKAQTTFNPLNTPAPPTTPSPVSG</sequence>
<dbReference type="GO" id="GO:0008061">
    <property type="term" value="F:chitin binding"/>
    <property type="evidence" value="ECO:0007669"/>
    <property type="project" value="UniProtKB-KW"/>
</dbReference>
<comment type="similarity">
    <text evidence="2">Belongs to the glycosyl hydrolase 18 family. Chitinase class II subfamily.</text>
</comment>
<evidence type="ECO:0000256" key="5">
    <source>
        <dbReference type="ARBA" id="ARBA00022729"/>
    </source>
</evidence>
<dbReference type="Pfam" id="PF00704">
    <property type="entry name" value="Glyco_hydro_18"/>
    <property type="match status" value="1"/>
</dbReference>
<evidence type="ECO:0000256" key="3">
    <source>
        <dbReference type="ARBA" id="ARBA00012729"/>
    </source>
</evidence>
<accession>A0AAV2Q3K7</accession>
<feature type="domain" description="GH18" evidence="15">
    <location>
        <begin position="57"/>
        <end position="433"/>
    </location>
</feature>
<dbReference type="InterPro" id="IPR029070">
    <property type="entry name" value="Chitinase_insertion_sf"/>
</dbReference>
<evidence type="ECO:0000256" key="6">
    <source>
        <dbReference type="ARBA" id="ARBA00022801"/>
    </source>
</evidence>
<dbReference type="FunFam" id="3.10.50.10:FF:000004">
    <property type="entry name" value="Chitinase 5"/>
    <property type="match status" value="1"/>
</dbReference>
<dbReference type="SMART" id="SM00636">
    <property type="entry name" value="Glyco_18"/>
    <property type="match status" value="1"/>
</dbReference>
<dbReference type="Gene3D" id="3.10.50.10">
    <property type="match status" value="1"/>
</dbReference>
<keyword evidence="9" id="KW-0119">Carbohydrate metabolism</keyword>
<keyword evidence="5 14" id="KW-0732">Signal</keyword>
<dbReference type="Proteomes" id="UP001497623">
    <property type="component" value="Unassembled WGS sequence"/>
</dbReference>
<gene>
    <name evidence="16" type="ORF">MNOR_LOCUS7992</name>
</gene>
<evidence type="ECO:0000256" key="10">
    <source>
        <dbReference type="ARBA" id="ARBA00023295"/>
    </source>
</evidence>
<dbReference type="EMBL" id="CAXKWB010003620">
    <property type="protein sequence ID" value="CAL4069687.1"/>
    <property type="molecule type" value="Genomic_DNA"/>
</dbReference>
<feature type="region of interest" description="Disordered" evidence="13">
    <location>
        <begin position="21"/>
        <end position="43"/>
    </location>
</feature>
<organism evidence="16 17">
    <name type="scientific">Meganyctiphanes norvegica</name>
    <name type="common">Northern krill</name>
    <name type="synonym">Thysanopoda norvegica</name>
    <dbReference type="NCBI Taxonomy" id="48144"/>
    <lineage>
        <taxon>Eukaryota</taxon>
        <taxon>Metazoa</taxon>
        <taxon>Ecdysozoa</taxon>
        <taxon>Arthropoda</taxon>
        <taxon>Crustacea</taxon>
        <taxon>Multicrustacea</taxon>
        <taxon>Malacostraca</taxon>
        <taxon>Eumalacostraca</taxon>
        <taxon>Eucarida</taxon>
        <taxon>Euphausiacea</taxon>
        <taxon>Euphausiidae</taxon>
        <taxon>Meganyctiphanes</taxon>
    </lineage>
</organism>
<feature type="compositionally biased region" description="Pro residues" evidence="13">
    <location>
        <begin position="498"/>
        <end position="510"/>
    </location>
</feature>
<dbReference type="InterPro" id="IPR001223">
    <property type="entry name" value="Glyco_hydro18_cat"/>
</dbReference>
<dbReference type="PROSITE" id="PS51910">
    <property type="entry name" value="GH18_2"/>
    <property type="match status" value="1"/>
</dbReference>
<feature type="signal peptide" evidence="14">
    <location>
        <begin position="1"/>
        <end position="19"/>
    </location>
</feature>
<dbReference type="GO" id="GO:0000272">
    <property type="term" value="P:polysaccharide catabolic process"/>
    <property type="evidence" value="ECO:0007669"/>
    <property type="project" value="UniProtKB-KW"/>
</dbReference>
<evidence type="ECO:0000259" key="15">
    <source>
        <dbReference type="PROSITE" id="PS51910"/>
    </source>
</evidence>
<dbReference type="AlphaFoldDB" id="A0AAV2Q3K7"/>
<evidence type="ECO:0000256" key="14">
    <source>
        <dbReference type="SAM" id="SignalP"/>
    </source>
</evidence>
<dbReference type="PANTHER" id="PTHR11177">
    <property type="entry name" value="CHITINASE"/>
    <property type="match status" value="1"/>
</dbReference>
<feature type="compositionally biased region" description="Low complexity" evidence="13">
    <location>
        <begin position="461"/>
        <end position="470"/>
    </location>
</feature>
<dbReference type="GO" id="GO:0005576">
    <property type="term" value="C:extracellular region"/>
    <property type="evidence" value="ECO:0007669"/>
    <property type="project" value="TreeGrafter"/>
</dbReference>
<dbReference type="GO" id="GO:0008843">
    <property type="term" value="F:endochitinase activity"/>
    <property type="evidence" value="ECO:0007669"/>
    <property type="project" value="UniProtKB-EC"/>
</dbReference>
<dbReference type="CDD" id="cd02872">
    <property type="entry name" value="GH18_chitolectin_chitotriosidase"/>
    <property type="match status" value="1"/>
</dbReference>
<dbReference type="InterPro" id="IPR011583">
    <property type="entry name" value="Chitinase_II/V-like_cat"/>
</dbReference>
<evidence type="ECO:0000256" key="11">
    <source>
        <dbReference type="ARBA" id="ARBA00023326"/>
    </source>
</evidence>
<reference evidence="16 17" key="1">
    <citation type="submission" date="2024-05" db="EMBL/GenBank/DDBJ databases">
        <authorList>
            <person name="Wallberg A."/>
        </authorList>
    </citation>
    <scope>NUCLEOTIDE SEQUENCE [LARGE SCALE GENOMIC DNA]</scope>
</reference>
<dbReference type="PROSITE" id="PS01095">
    <property type="entry name" value="GH18_1"/>
    <property type="match status" value="1"/>
</dbReference>
<evidence type="ECO:0000313" key="17">
    <source>
        <dbReference type="Proteomes" id="UP001497623"/>
    </source>
</evidence>
<name>A0AAV2Q3K7_MEGNR</name>
<comment type="caution">
    <text evidence="16">The sequence shown here is derived from an EMBL/GenBank/DDBJ whole genome shotgun (WGS) entry which is preliminary data.</text>
</comment>
<dbReference type="Gene3D" id="3.20.20.80">
    <property type="entry name" value="Glycosidases"/>
    <property type="match status" value="1"/>
</dbReference>
<keyword evidence="17" id="KW-1185">Reference proteome</keyword>
<dbReference type="FunFam" id="3.20.20.80:FF:000007">
    <property type="entry name" value="Acidic mammalian chitinase"/>
    <property type="match status" value="1"/>
</dbReference>
<evidence type="ECO:0000256" key="9">
    <source>
        <dbReference type="ARBA" id="ARBA00023277"/>
    </source>
</evidence>
<keyword evidence="8" id="KW-1015">Disulfide bond</keyword>
<keyword evidence="10 12" id="KW-0326">Glycosidase</keyword>
<evidence type="ECO:0000256" key="1">
    <source>
        <dbReference type="ARBA" id="ARBA00000822"/>
    </source>
</evidence>
<feature type="compositionally biased region" description="Basic and acidic residues" evidence="13">
    <location>
        <begin position="21"/>
        <end position="34"/>
    </location>
</feature>
<feature type="compositionally biased region" description="Polar residues" evidence="13">
    <location>
        <begin position="481"/>
        <end position="490"/>
    </location>
</feature>